<dbReference type="GO" id="GO:0005634">
    <property type="term" value="C:nucleus"/>
    <property type="evidence" value="ECO:0007669"/>
    <property type="project" value="TreeGrafter"/>
</dbReference>
<evidence type="ECO:0000256" key="10">
    <source>
        <dbReference type="ARBA" id="ARBA00022902"/>
    </source>
</evidence>
<keyword evidence="8" id="KW-0810">Translation regulation</keyword>
<dbReference type="SUPFAM" id="SSF54791">
    <property type="entry name" value="Eukaryotic type KH-domain (KH-domain type I)"/>
    <property type="match status" value="2"/>
</dbReference>
<dbReference type="Pfam" id="PF17904">
    <property type="entry name" value="KH_9"/>
    <property type="match status" value="1"/>
</dbReference>
<evidence type="ECO:0000256" key="16">
    <source>
        <dbReference type="SAM" id="MobiDB-lite"/>
    </source>
</evidence>
<feature type="compositionally biased region" description="Polar residues" evidence="16">
    <location>
        <begin position="552"/>
        <end position="563"/>
    </location>
</feature>
<keyword evidence="13" id="KW-0687">Ribonucleoprotein</keyword>
<dbReference type="InterPro" id="IPR041560">
    <property type="entry name" value="Tudor_FRM1"/>
</dbReference>
<feature type="compositionally biased region" description="Gly residues" evidence="16">
    <location>
        <begin position="415"/>
        <end position="434"/>
    </location>
</feature>
<feature type="compositionally biased region" description="Polar residues" evidence="16">
    <location>
        <begin position="442"/>
        <end position="453"/>
    </location>
</feature>
<dbReference type="CDD" id="cd22427">
    <property type="entry name" value="KH_I_FMR1_FXR_rpt3"/>
    <property type="match status" value="1"/>
</dbReference>
<accession>A0A0P4WDG6</accession>
<dbReference type="GO" id="GO:1990904">
    <property type="term" value="C:ribonucleoprotein complex"/>
    <property type="evidence" value="ECO:0007669"/>
    <property type="project" value="UniProtKB-KW"/>
</dbReference>
<evidence type="ECO:0000256" key="8">
    <source>
        <dbReference type="ARBA" id="ARBA00022845"/>
    </source>
</evidence>
<organism evidence="18">
    <name type="scientific">Scylla olivacea</name>
    <name type="common">Orange mud crab</name>
    <name type="synonym">Cancer olivacea</name>
    <dbReference type="NCBI Taxonomy" id="85551"/>
    <lineage>
        <taxon>Eukaryota</taxon>
        <taxon>Metazoa</taxon>
        <taxon>Ecdysozoa</taxon>
        <taxon>Arthropoda</taxon>
        <taxon>Crustacea</taxon>
        <taxon>Multicrustacea</taxon>
        <taxon>Malacostraca</taxon>
        <taxon>Eumalacostraca</taxon>
        <taxon>Eucarida</taxon>
        <taxon>Decapoda</taxon>
        <taxon>Pleocyemata</taxon>
        <taxon>Brachyura</taxon>
        <taxon>Eubrachyura</taxon>
        <taxon>Portunoidea</taxon>
        <taxon>Portunidae</taxon>
        <taxon>Portuninae</taxon>
        <taxon>Scylla</taxon>
    </lineage>
</organism>
<dbReference type="GO" id="GO:0003730">
    <property type="term" value="F:mRNA 3'-UTR binding"/>
    <property type="evidence" value="ECO:0007669"/>
    <property type="project" value="TreeGrafter"/>
</dbReference>
<dbReference type="GO" id="GO:0007399">
    <property type="term" value="P:nervous system development"/>
    <property type="evidence" value="ECO:0007669"/>
    <property type="project" value="UniProtKB-KW"/>
</dbReference>
<keyword evidence="9 15" id="KW-0694">RNA-binding</keyword>
<dbReference type="Gene3D" id="3.30.1370.10">
    <property type="entry name" value="K Homology domain, type 1"/>
    <property type="match status" value="2"/>
</dbReference>
<feature type="domain" description="K Homology" evidence="17">
    <location>
        <begin position="220"/>
        <end position="287"/>
    </location>
</feature>
<protein>
    <recommendedName>
        <fullName evidence="17">K Homology domain-containing protein</fullName>
    </recommendedName>
</protein>
<evidence type="ECO:0000256" key="2">
    <source>
        <dbReference type="ARBA" id="ARBA00004484"/>
    </source>
</evidence>
<dbReference type="GO" id="GO:0098793">
    <property type="term" value="C:presynapse"/>
    <property type="evidence" value="ECO:0007669"/>
    <property type="project" value="GOC"/>
</dbReference>
<keyword evidence="6" id="KW-0678">Repressor</keyword>
<proteinExistence type="inferred from homology"/>
<dbReference type="SMART" id="SM00322">
    <property type="entry name" value="KH"/>
    <property type="match status" value="2"/>
</dbReference>
<feature type="domain" description="K Homology" evidence="17">
    <location>
        <begin position="288"/>
        <end position="361"/>
    </location>
</feature>
<evidence type="ECO:0000256" key="15">
    <source>
        <dbReference type="PROSITE-ProRule" id="PRU00117"/>
    </source>
</evidence>
<dbReference type="InterPro" id="IPR004088">
    <property type="entry name" value="KH_dom_type_1"/>
</dbReference>
<dbReference type="GO" id="GO:0045182">
    <property type="term" value="F:translation regulator activity"/>
    <property type="evidence" value="ECO:0007669"/>
    <property type="project" value="TreeGrafter"/>
</dbReference>
<dbReference type="GO" id="GO:0048513">
    <property type="term" value="P:animal organ development"/>
    <property type="evidence" value="ECO:0007669"/>
    <property type="project" value="TreeGrafter"/>
</dbReference>
<evidence type="ECO:0000256" key="4">
    <source>
        <dbReference type="ARBA" id="ARBA00006633"/>
    </source>
</evidence>
<dbReference type="Pfam" id="PF00013">
    <property type="entry name" value="KH_1"/>
    <property type="match status" value="2"/>
</dbReference>
<comment type="similarity">
    <text evidence="4">Belongs to the FMR1 family.</text>
</comment>
<comment type="subcellular location">
    <subcellularLocation>
        <location evidence="3">Cell projection</location>
        <location evidence="3">Neuron projection</location>
    </subcellularLocation>
    <subcellularLocation>
        <location evidence="1">Cytoplasm</location>
        <location evidence="1">Stress granule</location>
    </subcellularLocation>
    <subcellularLocation>
        <location evidence="2">Perikaryon</location>
    </subcellularLocation>
    <subcellularLocation>
        <location evidence="14">Synapse</location>
    </subcellularLocation>
</comment>
<dbReference type="GO" id="GO:0099577">
    <property type="term" value="P:regulation of translation at presynapse, modulating synaptic transmission"/>
    <property type="evidence" value="ECO:0007669"/>
    <property type="project" value="TreeGrafter"/>
</dbReference>
<dbReference type="GO" id="GO:0045727">
    <property type="term" value="P:positive regulation of translation"/>
    <property type="evidence" value="ECO:0007669"/>
    <property type="project" value="TreeGrafter"/>
</dbReference>
<feature type="compositionally biased region" description="Basic and acidic residues" evidence="16">
    <location>
        <begin position="498"/>
        <end position="507"/>
    </location>
</feature>
<dbReference type="InterPro" id="IPR040148">
    <property type="entry name" value="FMR1"/>
</dbReference>
<dbReference type="GO" id="GO:0051028">
    <property type="term" value="P:mRNA transport"/>
    <property type="evidence" value="ECO:0007669"/>
    <property type="project" value="TreeGrafter"/>
</dbReference>
<dbReference type="Pfam" id="PF18336">
    <property type="entry name" value="Tudor_FRX1"/>
    <property type="match status" value="1"/>
</dbReference>
<evidence type="ECO:0000256" key="5">
    <source>
        <dbReference type="ARBA" id="ARBA00022490"/>
    </source>
</evidence>
<keyword evidence="10" id="KW-0524">Neurogenesis</keyword>
<dbReference type="CDD" id="cd22425">
    <property type="entry name" value="KH_I_FMR1_FXR_rpt1"/>
    <property type="match status" value="1"/>
</dbReference>
<dbReference type="PROSITE" id="PS50084">
    <property type="entry name" value="KH_TYPE_1"/>
    <property type="match status" value="2"/>
</dbReference>
<dbReference type="EMBL" id="GDRN01060904">
    <property type="protein sequence ID" value="JAI65290.1"/>
    <property type="molecule type" value="Transcribed_RNA"/>
</dbReference>
<keyword evidence="7" id="KW-0677">Repeat</keyword>
<reference evidence="18" key="1">
    <citation type="submission" date="2015-09" db="EMBL/GenBank/DDBJ databases">
        <title>Scylla olivacea transcriptome.</title>
        <authorList>
            <person name="Ikhwanuddin M."/>
        </authorList>
    </citation>
    <scope>NUCLEOTIDE SEQUENCE</scope>
</reference>
<evidence type="ECO:0000259" key="17">
    <source>
        <dbReference type="SMART" id="SM00322"/>
    </source>
</evidence>
<dbReference type="CDD" id="cd22426">
    <property type="entry name" value="KH_I_FMR1_FXR_rpt2"/>
    <property type="match status" value="1"/>
</dbReference>
<dbReference type="AlphaFoldDB" id="A0A0P4WDG6"/>
<sequence>MDELGVEVLGPHGAYYKASVVDVVGDEVVVRYEGDWCAESRVAMTGVRLAPAAGPLPVEYPEGAEVEIYDKLMGAPYSAFWKATIRMSKGDFHVVELNGVSMPSGENIFPSEKVRPRNVNPPVTAKTFVRVEIEVPEDIRDYARMESVHKPFKKACNASSCVYSPDTHSLVLLSRNDQCLKLAHMLSDMHFRNLKQKVVLLYRTEEAAKQLESTKLQSTAGYVEEFSVREDLMGLAIGAHGANIQQARKVEGVTNIELEENSCVFKIYGETEDAVKKARSMLEYSEESVQVPRVLVGKVIGKNGRVIQEMVDKSGVVRVKIEGDNEPEPTTPRAEGQVPFVFVGTVEAIANASILLEYHLAHLKEVEQLRQEKLEIDQKLRNMHTTNSVGSNQGYPPRRNDRFHYSGYSSDMEMGGRGRGRGGPRGGRGRGGGRGSDRYNNDRSGTGRWSRQATPEWDEGDASLPPRTARRHNEERRRVADEEETVLDAAETGSVGSIDRDSITSEGRRRRRRHRKVRRRGGGSGSGEGGDGEVWATSADEGWPASVDESWHTANESMVTEENWNAAGESWDSQSAPGRATKERTPGSETGNRRGRGKGHFDGPPSREGTLPRRRPPRHEGTPARQSPGRRPPTQPRKPNATAVNGN</sequence>
<evidence type="ECO:0000256" key="13">
    <source>
        <dbReference type="ARBA" id="ARBA00023274"/>
    </source>
</evidence>
<dbReference type="Gene3D" id="2.30.30.140">
    <property type="match status" value="2"/>
</dbReference>
<dbReference type="InterPro" id="IPR040472">
    <property type="entry name" value="FMRP_KH0"/>
</dbReference>
<evidence type="ECO:0000313" key="18">
    <source>
        <dbReference type="EMBL" id="JAI65290.1"/>
    </source>
</evidence>
<dbReference type="PANTHER" id="PTHR10603:SF7">
    <property type="entry name" value="FRAGILE X MESSENGER RIBONUCLEOPROTEIN 1 HOMOLOG"/>
    <property type="match status" value="1"/>
</dbReference>
<evidence type="ECO:0000256" key="9">
    <source>
        <dbReference type="ARBA" id="ARBA00022884"/>
    </source>
</evidence>
<feature type="region of interest" description="Disordered" evidence="16">
    <location>
        <begin position="381"/>
        <end position="647"/>
    </location>
</feature>
<dbReference type="FunFam" id="3.30.1370.10:FF:000004">
    <property type="entry name" value="Fragile X mental retardation 1, isoform CRA_e"/>
    <property type="match status" value="1"/>
</dbReference>
<evidence type="ECO:0000256" key="3">
    <source>
        <dbReference type="ARBA" id="ARBA00004487"/>
    </source>
</evidence>
<dbReference type="GO" id="GO:0043488">
    <property type="term" value="P:regulation of mRNA stability"/>
    <property type="evidence" value="ECO:0007669"/>
    <property type="project" value="TreeGrafter"/>
</dbReference>
<evidence type="ECO:0000256" key="12">
    <source>
        <dbReference type="ARBA" id="ARBA00023273"/>
    </source>
</evidence>
<dbReference type="GO" id="GO:0048170">
    <property type="term" value="P:positive regulation of long-term neuronal synaptic plasticity"/>
    <property type="evidence" value="ECO:0007669"/>
    <property type="project" value="TreeGrafter"/>
</dbReference>
<dbReference type="PANTHER" id="PTHR10603">
    <property type="entry name" value="FRAGILE X MENTAL RETARDATION SYNDROME-RELATED PROTEIN"/>
    <property type="match status" value="1"/>
</dbReference>
<name>A0A0P4WDG6_SCYOL</name>
<keyword evidence="5" id="KW-0963">Cytoplasm</keyword>
<dbReference type="GO" id="GO:0043204">
    <property type="term" value="C:perikaryon"/>
    <property type="evidence" value="ECO:0007669"/>
    <property type="project" value="UniProtKB-SubCell"/>
</dbReference>
<evidence type="ECO:0000256" key="11">
    <source>
        <dbReference type="ARBA" id="ARBA00023018"/>
    </source>
</evidence>
<dbReference type="GO" id="GO:0010494">
    <property type="term" value="C:cytoplasmic stress granule"/>
    <property type="evidence" value="ECO:0007669"/>
    <property type="project" value="UniProtKB-SubCell"/>
</dbReference>
<evidence type="ECO:0000256" key="7">
    <source>
        <dbReference type="ARBA" id="ARBA00022737"/>
    </source>
</evidence>
<feature type="compositionally biased region" description="Basic and acidic residues" evidence="16">
    <location>
        <begin position="471"/>
        <end position="480"/>
    </location>
</feature>
<keyword evidence="12" id="KW-0966">Cell projection</keyword>
<dbReference type="InterPro" id="IPR004087">
    <property type="entry name" value="KH_dom"/>
</dbReference>
<evidence type="ECO:0000256" key="6">
    <source>
        <dbReference type="ARBA" id="ARBA00022491"/>
    </source>
</evidence>
<dbReference type="InterPro" id="IPR036612">
    <property type="entry name" value="KH_dom_type_1_sf"/>
</dbReference>
<feature type="compositionally biased region" description="Basic residues" evidence="16">
    <location>
        <begin position="508"/>
        <end position="521"/>
    </location>
</feature>
<evidence type="ECO:0000256" key="1">
    <source>
        <dbReference type="ARBA" id="ARBA00004210"/>
    </source>
</evidence>
<keyword evidence="11" id="KW-0770">Synapse</keyword>
<dbReference type="GO" id="GO:0043005">
    <property type="term" value="C:neuron projection"/>
    <property type="evidence" value="ECO:0007669"/>
    <property type="project" value="UniProtKB-SubCell"/>
</dbReference>
<feature type="compositionally biased region" description="Polar residues" evidence="16">
    <location>
        <begin position="383"/>
        <end position="394"/>
    </location>
</feature>
<dbReference type="FunFam" id="3.30.1370.10:FF:000054">
    <property type="entry name" value="Fragile X mental retardation protein 1"/>
    <property type="match status" value="1"/>
</dbReference>
<evidence type="ECO:0000256" key="14">
    <source>
        <dbReference type="ARBA" id="ARBA00034103"/>
    </source>
</evidence>